<evidence type="ECO:0000256" key="9">
    <source>
        <dbReference type="ARBA" id="ARBA00023004"/>
    </source>
</evidence>
<evidence type="ECO:0000256" key="8">
    <source>
        <dbReference type="ARBA" id="ARBA00022729"/>
    </source>
</evidence>
<feature type="domain" description="Secretin/TonB short N-terminal" evidence="17">
    <location>
        <begin position="51"/>
        <end position="102"/>
    </location>
</feature>
<evidence type="ECO:0000256" key="13">
    <source>
        <dbReference type="ARBA" id="ARBA00023237"/>
    </source>
</evidence>
<dbReference type="InterPro" id="IPR036942">
    <property type="entry name" value="Beta-barrel_TonB_sf"/>
</dbReference>
<comment type="similarity">
    <text evidence="2 14 16">Belongs to the TonB-dependent receptor family.</text>
</comment>
<keyword evidence="12 18" id="KW-0675">Receptor</keyword>
<dbReference type="PANTHER" id="PTHR30069:SF41">
    <property type="entry name" value="HEME_HEMOPEXIN UTILIZATION PROTEIN C"/>
    <property type="match status" value="1"/>
</dbReference>
<keyword evidence="5 14" id="KW-1134">Transmembrane beta strand</keyword>
<dbReference type="InterPro" id="IPR039426">
    <property type="entry name" value="TonB-dep_rcpt-like"/>
</dbReference>
<comment type="caution">
    <text evidence="18">The sequence shown here is derived from an EMBL/GenBank/DDBJ whole genome shotgun (WGS) entry which is preliminary data.</text>
</comment>
<dbReference type="RefSeq" id="WP_310015745.1">
    <property type="nucleotide sequence ID" value="NZ_JAVDQT010000010.1"/>
</dbReference>
<keyword evidence="19" id="KW-1185">Reference proteome</keyword>
<keyword evidence="10 16" id="KW-0798">TonB box</keyword>
<dbReference type="InterPro" id="IPR012910">
    <property type="entry name" value="Plug_dom"/>
</dbReference>
<evidence type="ECO:0000256" key="2">
    <source>
        <dbReference type="ARBA" id="ARBA00009810"/>
    </source>
</evidence>
<reference evidence="18 19" key="1">
    <citation type="submission" date="2023-07" db="EMBL/GenBank/DDBJ databases">
        <title>Sorghum-associated microbial communities from plants grown in Nebraska, USA.</title>
        <authorList>
            <person name="Schachtman D."/>
        </authorList>
    </citation>
    <scope>NUCLEOTIDE SEQUENCE [LARGE SCALE GENOMIC DNA]</scope>
    <source>
        <strain evidence="18 19">DS1730</strain>
    </source>
</reference>
<keyword evidence="4 14" id="KW-0813">Transport</keyword>
<feature type="short sequence motif" description="TonB C-terminal box" evidence="15">
    <location>
        <begin position="819"/>
        <end position="836"/>
    </location>
</feature>
<evidence type="ECO:0000256" key="10">
    <source>
        <dbReference type="ARBA" id="ARBA00023077"/>
    </source>
</evidence>
<dbReference type="Gene3D" id="2.170.130.10">
    <property type="entry name" value="TonB-dependent receptor, plug domain"/>
    <property type="match status" value="1"/>
</dbReference>
<dbReference type="SMART" id="SM00965">
    <property type="entry name" value="STN"/>
    <property type="match status" value="1"/>
</dbReference>
<dbReference type="PROSITE" id="PS01156">
    <property type="entry name" value="TONB_DEPENDENT_REC_2"/>
    <property type="match status" value="1"/>
</dbReference>
<evidence type="ECO:0000256" key="16">
    <source>
        <dbReference type="RuleBase" id="RU003357"/>
    </source>
</evidence>
<comment type="subcellular location">
    <subcellularLocation>
        <location evidence="1 14">Cell outer membrane</location>
        <topology evidence="1 14">Multi-pass membrane protein</topology>
    </subcellularLocation>
</comment>
<keyword evidence="7 14" id="KW-0812">Transmembrane</keyword>
<keyword evidence="6" id="KW-0406">Ion transport</keyword>
<keyword evidence="11 14" id="KW-0472">Membrane</keyword>
<evidence type="ECO:0000256" key="3">
    <source>
        <dbReference type="ARBA" id="ARBA00021261"/>
    </source>
</evidence>
<keyword evidence="8" id="KW-0732">Signal</keyword>
<dbReference type="Pfam" id="PF00593">
    <property type="entry name" value="TonB_dep_Rec_b-barrel"/>
    <property type="match status" value="1"/>
</dbReference>
<dbReference type="InterPro" id="IPR010917">
    <property type="entry name" value="TonB_rcpt_CS"/>
</dbReference>
<dbReference type="Gene3D" id="3.55.50.30">
    <property type="match status" value="1"/>
</dbReference>
<evidence type="ECO:0000256" key="7">
    <source>
        <dbReference type="ARBA" id="ARBA00022692"/>
    </source>
</evidence>
<keyword evidence="6" id="KW-0410">Iron transport</keyword>
<evidence type="ECO:0000256" key="4">
    <source>
        <dbReference type="ARBA" id="ARBA00022448"/>
    </source>
</evidence>
<keyword evidence="13 14" id="KW-0998">Cell outer membrane</keyword>
<dbReference type="Pfam" id="PF07715">
    <property type="entry name" value="Plug"/>
    <property type="match status" value="1"/>
</dbReference>
<evidence type="ECO:0000313" key="18">
    <source>
        <dbReference type="EMBL" id="MDR6434333.1"/>
    </source>
</evidence>
<evidence type="ECO:0000256" key="14">
    <source>
        <dbReference type="PROSITE-ProRule" id="PRU01360"/>
    </source>
</evidence>
<dbReference type="InterPro" id="IPR011662">
    <property type="entry name" value="Secretin/TonB_short_N"/>
</dbReference>
<evidence type="ECO:0000256" key="12">
    <source>
        <dbReference type="ARBA" id="ARBA00023170"/>
    </source>
</evidence>
<protein>
    <recommendedName>
        <fullName evidence="3">Heme transporter BhuA</fullName>
    </recommendedName>
</protein>
<gene>
    <name evidence="18" type="ORF">J2782_004084</name>
</gene>
<dbReference type="Gene3D" id="2.40.170.20">
    <property type="entry name" value="TonB-dependent receptor, beta-barrel domain"/>
    <property type="match status" value="1"/>
</dbReference>
<organism evidence="18 19">
    <name type="scientific">Brucella pseudogrignonensis</name>
    <dbReference type="NCBI Taxonomy" id="419475"/>
    <lineage>
        <taxon>Bacteria</taxon>
        <taxon>Pseudomonadati</taxon>
        <taxon>Pseudomonadota</taxon>
        <taxon>Alphaproteobacteria</taxon>
        <taxon>Hyphomicrobiales</taxon>
        <taxon>Brucellaceae</taxon>
        <taxon>Brucella/Ochrobactrum group</taxon>
        <taxon>Brucella</taxon>
    </lineage>
</organism>
<evidence type="ECO:0000256" key="11">
    <source>
        <dbReference type="ARBA" id="ARBA00023136"/>
    </source>
</evidence>
<evidence type="ECO:0000256" key="1">
    <source>
        <dbReference type="ARBA" id="ARBA00004571"/>
    </source>
</evidence>
<dbReference type="SUPFAM" id="SSF56935">
    <property type="entry name" value="Porins"/>
    <property type="match status" value="1"/>
</dbReference>
<sequence>MATTILAMGGTVVSPVLPALGQAARQQTYNFRISAKPVRQALNDISNITGISVVFQDASAGGISGSPVTGTMTREAALAALLRDTGLSYHFTNGNTVTVTGRSGSSSAQGAPADANGSLLLDTITVTGGRGASFADAPYETAGSGAYISAEQIGRVPPSSPGDMFRNTPGVFSAGNRTGQSLNVNIRGLQGMNRVATLVDGAQQSSSTYRGYKGMSSRTFVDPEFIGGIEVEKGPSGGPFGSGAMGGVVNMRTLNADDILLEGKSYGMKIKGGFGGNSIDPGPYVAPPNEIKQRFDGNDWLDSGNRVGSIALAARNEDFELTGAYAYRRNGNYFAGKNGERLVKRFGFRNTEFWDPMSDLKPGGEVYNTSQDTRSVLLKGKFNFDYDQTLELGYIRYDSTYGEEYGDMNNPFSQYSWDPYQANLSHVTSDMYTAKYTWNPNDNDLIDFHANLWHTRVADEWAAIEILTGSPSISKVDTTGGEIWNTSHFDTQFGIFDVKYGATYAYEKINQNPGAQLSIEGDRSVASVFTNADYKPVDWLKLSTGLRYEDYRTNDRKEVDPTDGLQSNIFNPRLGITVEPLDGLQLFATYAKGWRPPSVRETVFEMPGQIEPNPYLRPEKSTNYEVGLNYLKSDALIANDKLRFKAAYFDNDYDDYIVRIYGNRAGLPFAYRTFANIDGAKYKGFELSLSYDAGRFFADANLNRYTDIQYCFAAKVGESASCVEATPPDDYLSVYVPPSYSGSITLGARFLDEKLTTGGRISFAGERAIKRQGTGIESDWRSYQVYDAFASYKVSESLTLNASIDNVFDLYYLDALTEALTPAPGRTFRMSATAKF</sequence>
<evidence type="ECO:0000313" key="19">
    <source>
        <dbReference type="Proteomes" id="UP001184614"/>
    </source>
</evidence>
<dbReference type="InterPro" id="IPR037066">
    <property type="entry name" value="Plug_dom_sf"/>
</dbReference>
<dbReference type="PROSITE" id="PS52016">
    <property type="entry name" value="TONB_DEPENDENT_REC_3"/>
    <property type="match status" value="1"/>
</dbReference>
<dbReference type="EMBL" id="JAVDQT010000010">
    <property type="protein sequence ID" value="MDR6434333.1"/>
    <property type="molecule type" value="Genomic_DNA"/>
</dbReference>
<dbReference type="CDD" id="cd01347">
    <property type="entry name" value="ligand_gated_channel"/>
    <property type="match status" value="1"/>
</dbReference>
<evidence type="ECO:0000256" key="6">
    <source>
        <dbReference type="ARBA" id="ARBA00022496"/>
    </source>
</evidence>
<dbReference type="Proteomes" id="UP001184614">
    <property type="component" value="Unassembled WGS sequence"/>
</dbReference>
<accession>A0ABU1ME52</accession>
<dbReference type="PANTHER" id="PTHR30069">
    <property type="entry name" value="TONB-DEPENDENT OUTER MEMBRANE RECEPTOR"/>
    <property type="match status" value="1"/>
</dbReference>
<evidence type="ECO:0000256" key="5">
    <source>
        <dbReference type="ARBA" id="ARBA00022452"/>
    </source>
</evidence>
<dbReference type="InterPro" id="IPR000531">
    <property type="entry name" value="Beta-barrel_TonB"/>
</dbReference>
<name>A0ABU1ME52_9HYPH</name>
<proteinExistence type="inferred from homology"/>
<keyword evidence="9" id="KW-0408">Iron</keyword>
<evidence type="ECO:0000259" key="17">
    <source>
        <dbReference type="SMART" id="SM00965"/>
    </source>
</evidence>
<evidence type="ECO:0000256" key="15">
    <source>
        <dbReference type="PROSITE-ProRule" id="PRU10144"/>
    </source>
</evidence>